<evidence type="ECO:0000313" key="1">
    <source>
        <dbReference type="EMBL" id="MDF0601517.1"/>
    </source>
</evidence>
<accession>A0AAE3NVQ7</accession>
<keyword evidence="2" id="KW-1185">Reference proteome</keyword>
<protein>
    <submittedName>
        <fullName evidence="1">DUF2161 family putative PD-(D/E)XK-type phosphodiesterase</fullName>
    </submittedName>
</protein>
<evidence type="ECO:0000313" key="2">
    <source>
        <dbReference type="Proteomes" id="UP001220964"/>
    </source>
</evidence>
<reference evidence="1" key="1">
    <citation type="submission" date="2023-03" db="EMBL/GenBank/DDBJ databases">
        <title>Multiphase analysis and comparison of six strains from genera Psychromarinibacter, Lutimaribacter, and Maritimibacter, including a novel species: Psychromarinibacter sediminicola sp. nov.</title>
        <authorList>
            <person name="Wang Y.-H."/>
            <person name="Ye M.-Q."/>
            <person name="Du Z.-J."/>
        </authorList>
    </citation>
    <scope>NUCLEOTIDE SEQUENCE</scope>
    <source>
        <strain evidence="1">C21-152</strain>
    </source>
</reference>
<sequence>MGPMRETDLYPPVKGFLEGQGYEVKGEVAEADVVACRAGDPPVIVELKTGFSLALLQQGVARLSVTDAVYVCVPRRAGRVAQRALAENVRLCRRLGLGVLTVRLSDGLVEVHCDPGPYRPRKSAARKGRLLREFARRAGDPARGGAMRSGLVTAYRQDALRVAAFLAAAGPSKGAVVARETGVARATRIMADDHYGWFERVSPGIYRLTPTGADGLARYGADDAEGAACPAAPMPER</sequence>
<dbReference type="AlphaFoldDB" id="A0AAE3NVQ7"/>
<dbReference type="Pfam" id="PF09929">
    <property type="entry name" value="DUF2161"/>
    <property type="match status" value="1"/>
</dbReference>
<dbReference type="InterPro" id="IPR018679">
    <property type="entry name" value="DUF2161"/>
</dbReference>
<proteinExistence type="predicted"/>
<dbReference type="EMBL" id="JARGYC010000029">
    <property type="protein sequence ID" value="MDF0601517.1"/>
    <property type="molecule type" value="Genomic_DNA"/>
</dbReference>
<organism evidence="1 2">
    <name type="scientific">Psychromarinibacter sediminicola</name>
    <dbReference type="NCBI Taxonomy" id="3033385"/>
    <lineage>
        <taxon>Bacteria</taxon>
        <taxon>Pseudomonadati</taxon>
        <taxon>Pseudomonadota</taxon>
        <taxon>Alphaproteobacteria</taxon>
        <taxon>Rhodobacterales</taxon>
        <taxon>Paracoccaceae</taxon>
        <taxon>Psychromarinibacter</taxon>
    </lineage>
</organism>
<dbReference type="RefSeq" id="WP_275567657.1">
    <property type="nucleotide sequence ID" value="NZ_JARGYC010000029.1"/>
</dbReference>
<dbReference type="Proteomes" id="UP001220964">
    <property type="component" value="Unassembled WGS sequence"/>
</dbReference>
<name>A0AAE3NVQ7_9RHOB</name>
<comment type="caution">
    <text evidence="1">The sequence shown here is derived from an EMBL/GenBank/DDBJ whole genome shotgun (WGS) entry which is preliminary data.</text>
</comment>
<gene>
    <name evidence="1" type="ORF">P1J78_12300</name>
</gene>